<dbReference type="EMBL" id="KQ420592">
    <property type="protein sequence ID" value="KOF79857.1"/>
    <property type="molecule type" value="Genomic_DNA"/>
</dbReference>
<accession>A0A0L8GSJ1</accession>
<dbReference type="AlphaFoldDB" id="A0A0L8GSJ1"/>
<reference evidence="1" key="1">
    <citation type="submission" date="2015-07" db="EMBL/GenBank/DDBJ databases">
        <title>MeaNS - Measles Nucleotide Surveillance Program.</title>
        <authorList>
            <person name="Tran T."/>
            <person name="Druce J."/>
        </authorList>
    </citation>
    <scope>NUCLEOTIDE SEQUENCE</scope>
    <source>
        <strain evidence="1">UCB-OBI-ISO-001</strain>
        <tissue evidence="1">Gonad</tissue>
    </source>
</reference>
<protein>
    <submittedName>
        <fullName evidence="1">Uncharacterized protein</fullName>
    </submittedName>
</protein>
<name>A0A0L8GSJ1_OCTBM</name>
<sequence>MHTFKTKSSITKLINNVTNCATRLHIIVEIASFVQKDSNAYGVSWVSLEKNILLQNNGVGSEIVDATLKRSFLCNHVQVVELTTNLKLLTEGHSDEREFANYLLGVGNVHQQTGTRYIIVSLDDHVIEAEVASGPYAGSTLLIPRIPHVSQEMKFTFTFTRKQFPVKPAFALTCRPLNKLEHIFRHNSSHMVSCMLHYPRVQKKANVKILAERNGNSMITDNCVYKDKLL</sequence>
<gene>
    <name evidence="1" type="ORF">OCBIM_22028842mg</name>
</gene>
<proteinExistence type="predicted"/>
<organism evidence="1">
    <name type="scientific">Octopus bimaculoides</name>
    <name type="common">California two-spotted octopus</name>
    <dbReference type="NCBI Taxonomy" id="37653"/>
    <lineage>
        <taxon>Eukaryota</taxon>
        <taxon>Metazoa</taxon>
        <taxon>Spiralia</taxon>
        <taxon>Lophotrochozoa</taxon>
        <taxon>Mollusca</taxon>
        <taxon>Cephalopoda</taxon>
        <taxon>Coleoidea</taxon>
        <taxon>Octopodiformes</taxon>
        <taxon>Octopoda</taxon>
        <taxon>Incirrata</taxon>
        <taxon>Octopodidae</taxon>
        <taxon>Octopus</taxon>
    </lineage>
</organism>
<evidence type="ECO:0000313" key="1">
    <source>
        <dbReference type="EMBL" id="KOF79857.1"/>
    </source>
</evidence>